<reference evidence="3 4" key="1">
    <citation type="submission" date="2016-10" db="EMBL/GenBank/DDBJ databases">
        <authorList>
            <person name="de Groot N.N."/>
        </authorList>
    </citation>
    <scope>NUCLEOTIDE SEQUENCE [LARGE SCALE GENOMIC DNA]</scope>
    <source>
        <strain evidence="3 4">CGMCC 1.10267</strain>
    </source>
</reference>
<keyword evidence="2" id="KW-0812">Transmembrane</keyword>
<dbReference type="STRING" id="440168.SAMN04487974_101452"/>
<accession>A0A1G7SDL2</accession>
<keyword evidence="2" id="KW-1133">Transmembrane helix</keyword>
<feature type="transmembrane region" description="Helical" evidence="2">
    <location>
        <begin position="21"/>
        <end position="38"/>
    </location>
</feature>
<dbReference type="AlphaFoldDB" id="A0A1G7SDL2"/>
<evidence type="ECO:0000313" key="4">
    <source>
        <dbReference type="Proteomes" id="UP000199495"/>
    </source>
</evidence>
<evidence type="ECO:0000256" key="2">
    <source>
        <dbReference type="SAM" id="Phobius"/>
    </source>
</evidence>
<keyword evidence="2" id="KW-0472">Membrane</keyword>
<evidence type="ECO:0000256" key="1">
    <source>
        <dbReference type="SAM" id="MobiDB-lite"/>
    </source>
</evidence>
<feature type="transmembrane region" description="Helical" evidence="2">
    <location>
        <begin position="50"/>
        <end position="74"/>
    </location>
</feature>
<feature type="transmembrane region" description="Helical" evidence="2">
    <location>
        <begin position="86"/>
        <end position="107"/>
    </location>
</feature>
<dbReference type="Proteomes" id="UP000199495">
    <property type="component" value="Unassembled WGS sequence"/>
</dbReference>
<keyword evidence="4" id="KW-1185">Reference proteome</keyword>
<sequence length="458" mass="48404">MSSQNSAARINQTIKGLETTSRFALAVLALASGVYTYLGVRGLLDGDANFVFFAAIIYSVAVSVGIYVFWSYMMRFLPLMREMSQRLLMIAIMGLGSLMIVAMSSWLNAAALAGSAALEQHMAVTLEQYTGDLDAAHANALSAQSLLPDVQRAGERFATLAQQEQDGGALTGSAGSGSVVQLLSQMSAQMNALGNTITGSQGRVAELFETGSGHLTAMRELVSAPGEVQPRADTFAAEIVALTGVIAALQETSVAPSVARAADDLSLGFIAPVSDGQSAGLVARQDAAMANIREAVDAQSRVLSEAAQTIIAQPQVEPRRFVPLSSAEAVLRYASDFVPSWAGAISIDLLPVVLVLLLAVAHSAMRRDAEALDDAETLTAADMIRAVSLHNQMMASQARVEQPVVRDAPEVEPDVAPEREVAREAEPQPVTPVVARDDDTVTPLPAFQRKRSEGPNRS</sequence>
<dbReference type="RefSeq" id="WP_090590723.1">
    <property type="nucleotide sequence ID" value="NZ_FNCS01000001.1"/>
</dbReference>
<dbReference type="EMBL" id="FNCS01000001">
    <property type="protein sequence ID" value="SDG21136.1"/>
    <property type="molecule type" value="Genomic_DNA"/>
</dbReference>
<feature type="region of interest" description="Disordered" evidence="1">
    <location>
        <begin position="398"/>
        <end position="458"/>
    </location>
</feature>
<dbReference type="OrthoDB" id="7799972at2"/>
<feature type="transmembrane region" description="Helical" evidence="2">
    <location>
        <begin position="341"/>
        <end position="361"/>
    </location>
</feature>
<gene>
    <name evidence="3" type="ORF">SAMN04487974_101452</name>
</gene>
<organism evidence="3 4">
    <name type="scientific">Pelagibacterium luteolum</name>
    <dbReference type="NCBI Taxonomy" id="440168"/>
    <lineage>
        <taxon>Bacteria</taxon>
        <taxon>Pseudomonadati</taxon>
        <taxon>Pseudomonadota</taxon>
        <taxon>Alphaproteobacteria</taxon>
        <taxon>Hyphomicrobiales</taxon>
        <taxon>Devosiaceae</taxon>
        <taxon>Pelagibacterium</taxon>
    </lineage>
</organism>
<proteinExistence type="predicted"/>
<protein>
    <submittedName>
        <fullName evidence="3">Uncharacterized protein</fullName>
    </submittedName>
</protein>
<feature type="compositionally biased region" description="Basic and acidic residues" evidence="1">
    <location>
        <begin position="416"/>
        <end position="426"/>
    </location>
</feature>
<evidence type="ECO:0000313" key="3">
    <source>
        <dbReference type="EMBL" id="SDG21136.1"/>
    </source>
</evidence>
<name>A0A1G7SDL2_9HYPH</name>